<dbReference type="CDD" id="cd04186">
    <property type="entry name" value="GT_2_like_c"/>
    <property type="match status" value="1"/>
</dbReference>
<dbReference type="PATRIC" id="fig|1046627.3.peg.638"/>
<dbReference type="AlphaFoldDB" id="G2EAS1"/>
<protein>
    <submittedName>
        <fullName evidence="2">Glycosyltransferase family 2 protein</fullName>
    </submittedName>
</protein>
<dbReference type="eggNOG" id="COG1216">
    <property type="taxonomic scope" value="Bacteria"/>
</dbReference>
<evidence type="ECO:0000259" key="1">
    <source>
        <dbReference type="Pfam" id="PF00535"/>
    </source>
</evidence>
<evidence type="ECO:0000313" key="2">
    <source>
        <dbReference type="EMBL" id="EGV44458.1"/>
    </source>
</evidence>
<comment type="caution">
    <text evidence="2">The sequence shown here is derived from an EMBL/GenBank/DDBJ whole genome shotgun (WGS) entry which is preliminary data.</text>
</comment>
<reference evidence="2 3" key="1">
    <citation type="journal article" date="2008" name="Int. J. Syst. Evol. Microbiol.">
        <title>Bizionia argentinensis sp. nov., isolated from surface marine water in Antarctica.</title>
        <authorList>
            <person name="Bercovich A."/>
            <person name="Vazquez S.C."/>
            <person name="Yankilevich P."/>
            <person name="Coria S.H."/>
            <person name="Foti M."/>
            <person name="Hernandez E."/>
            <person name="Vidal A."/>
            <person name="Ruberto L."/>
            <person name="Melo C."/>
            <person name="Marenssi S."/>
            <person name="Criscuolo M."/>
            <person name="Memoli M."/>
            <person name="Arguelles M."/>
            <person name="Mac Cormack W.P."/>
        </authorList>
    </citation>
    <scope>NUCLEOTIDE SEQUENCE [LARGE SCALE GENOMIC DNA]</scope>
    <source>
        <strain evidence="2 3">JUB59</strain>
    </source>
</reference>
<dbReference type="RefSeq" id="WP_008635701.1">
    <property type="nucleotide sequence ID" value="NZ_AFXZ01000009.1"/>
</dbReference>
<keyword evidence="3" id="KW-1185">Reference proteome</keyword>
<dbReference type="InterPro" id="IPR029044">
    <property type="entry name" value="Nucleotide-diphossugar_trans"/>
</dbReference>
<accession>G2EAS1</accession>
<organism evidence="2 3">
    <name type="scientific">Bizionia argentinensis JUB59</name>
    <dbReference type="NCBI Taxonomy" id="1046627"/>
    <lineage>
        <taxon>Bacteria</taxon>
        <taxon>Pseudomonadati</taxon>
        <taxon>Bacteroidota</taxon>
        <taxon>Flavobacteriia</taxon>
        <taxon>Flavobacteriales</taxon>
        <taxon>Flavobacteriaceae</taxon>
        <taxon>Bizionia</taxon>
    </lineage>
</organism>
<dbReference type="STRING" id="1046627.BZARG_603"/>
<sequence length="305" mass="35412">MRNLPLAIIIITYNGMPWLKKCLDSCAHFPVIIVDNASTDGTINFIETHYPDVTIIKQFENLGFGQANNIGIRYALDQGAEHVFLLNQDAYLVDDALEQLCTFQKQYPEYGILSPIHITGDQKKLDKNFSNYLLHEKSGKFYSDFVLKNILAAVYEVPFVNAAAWLISKTCLETVGGFDPLFFHYGEDDNYCQRANYHNIKIGVLPECYVIHDREKRNIHKSSIFSPEYYKDVEKTYRVNYANINFENELDSKVQKLKKTIFKLLLQMKFKHYTGFRKELALLLELEPLLQKSRKINKKKGSHYL</sequence>
<name>G2EAS1_9FLAO</name>
<dbReference type="Gene3D" id="3.90.550.10">
    <property type="entry name" value="Spore Coat Polysaccharide Biosynthesis Protein SpsA, Chain A"/>
    <property type="match status" value="1"/>
</dbReference>
<dbReference type="GO" id="GO:0016740">
    <property type="term" value="F:transferase activity"/>
    <property type="evidence" value="ECO:0007669"/>
    <property type="project" value="UniProtKB-KW"/>
</dbReference>
<evidence type="ECO:0000313" key="3">
    <source>
        <dbReference type="Proteomes" id="UP000003730"/>
    </source>
</evidence>
<dbReference type="PANTHER" id="PTHR43179">
    <property type="entry name" value="RHAMNOSYLTRANSFERASE WBBL"/>
    <property type="match status" value="1"/>
</dbReference>
<dbReference type="OrthoDB" id="9771846at2"/>
<dbReference type="Proteomes" id="UP000003730">
    <property type="component" value="Unassembled WGS sequence"/>
</dbReference>
<keyword evidence="2" id="KW-0808">Transferase</keyword>
<dbReference type="PANTHER" id="PTHR43179:SF7">
    <property type="entry name" value="RHAMNOSYLTRANSFERASE WBBL"/>
    <property type="match status" value="1"/>
</dbReference>
<dbReference type="SUPFAM" id="SSF53448">
    <property type="entry name" value="Nucleotide-diphospho-sugar transferases"/>
    <property type="match status" value="1"/>
</dbReference>
<gene>
    <name evidence="2" type="ORF">BZARG_603</name>
</gene>
<dbReference type="EMBL" id="AFXZ01000009">
    <property type="protein sequence ID" value="EGV44458.1"/>
    <property type="molecule type" value="Genomic_DNA"/>
</dbReference>
<dbReference type="InterPro" id="IPR001173">
    <property type="entry name" value="Glyco_trans_2-like"/>
</dbReference>
<feature type="domain" description="Glycosyltransferase 2-like" evidence="1">
    <location>
        <begin position="8"/>
        <end position="142"/>
    </location>
</feature>
<dbReference type="Pfam" id="PF00535">
    <property type="entry name" value="Glycos_transf_2"/>
    <property type="match status" value="1"/>
</dbReference>
<proteinExistence type="predicted"/>